<evidence type="ECO:0000259" key="1">
    <source>
        <dbReference type="Pfam" id="PF26035"/>
    </source>
</evidence>
<organism evidence="3 4">
    <name type="scientific">Corynebacterium singulare</name>
    <dbReference type="NCBI Taxonomy" id="161899"/>
    <lineage>
        <taxon>Bacteria</taxon>
        <taxon>Bacillati</taxon>
        <taxon>Actinomycetota</taxon>
        <taxon>Actinomycetes</taxon>
        <taxon>Mycobacteriales</taxon>
        <taxon>Corynebacteriaceae</taxon>
        <taxon>Corynebacterium</taxon>
    </lineage>
</organism>
<evidence type="ECO:0000313" key="4">
    <source>
        <dbReference type="Proteomes" id="UP001521911"/>
    </source>
</evidence>
<dbReference type="PIRSF" id="PIRSF012637">
    <property type="entry name" value="UCP012637"/>
    <property type="match status" value="1"/>
</dbReference>
<dbReference type="Pfam" id="PF26572">
    <property type="entry name" value="DUF8185"/>
    <property type="match status" value="1"/>
</dbReference>
<sequence>MNGETLELRGSGVGLRALLARATGLDASASVRLRQHDSDQTEVFVTTPFEVVASRRVDGVVGRDGAVVSAQALLDALRTSPDPEVTGSPVVLKLGPARDPSWPGALPPADGFREIDSLPVGVVRELADQGQQLARQFSGPMGPPSSLLNQPVITVESTPGEESEVAAQKVEIPMRMIFACTNLGLIPGFAAPMDVPRHLRVAGKGRWVRVDAPFGSVYHSTRLSLF</sequence>
<name>A0ABS9PSE6_9CORY</name>
<comment type="caution">
    <text evidence="3">The sequence shown here is derived from an EMBL/GenBank/DDBJ whole genome shotgun (WGS) entry which is preliminary data.</text>
</comment>
<dbReference type="RefSeq" id="WP_239179333.1">
    <property type="nucleotide sequence ID" value="NZ_JAKRDF010000003.1"/>
</dbReference>
<evidence type="ECO:0000313" key="3">
    <source>
        <dbReference type="EMBL" id="MCG7275597.1"/>
    </source>
</evidence>
<keyword evidence="4" id="KW-1185">Reference proteome</keyword>
<dbReference type="Pfam" id="PF26035">
    <property type="entry name" value="DUF8010"/>
    <property type="match status" value="1"/>
</dbReference>
<protein>
    <submittedName>
        <fullName evidence="3">Uncharacterized protein</fullName>
    </submittedName>
</protein>
<feature type="domain" description="DUF8010" evidence="1">
    <location>
        <begin position="13"/>
        <end position="102"/>
    </location>
</feature>
<gene>
    <name evidence="3" type="ORF">MHK08_03815</name>
</gene>
<dbReference type="InterPro" id="IPR058323">
    <property type="entry name" value="DUF8010"/>
</dbReference>
<feature type="domain" description="DUF8185" evidence="2">
    <location>
        <begin position="107"/>
        <end position="222"/>
    </location>
</feature>
<dbReference type="Proteomes" id="UP001521911">
    <property type="component" value="Unassembled WGS sequence"/>
</dbReference>
<proteinExistence type="predicted"/>
<dbReference type="InterPro" id="IPR016601">
    <property type="entry name" value="UCP012637"/>
</dbReference>
<dbReference type="EMBL" id="JAKRDF010000003">
    <property type="protein sequence ID" value="MCG7275597.1"/>
    <property type="molecule type" value="Genomic_DNA"/>
</dbReference>
<reference evidence="3 4" key="1">
    <citation type="submission" date="2022-02" db="EMBL/GenBank/DDBJ databases">
        <title>Uncovering new skin microbiome diversity through culturing and metagenomics.</title>
        <authorList>
            <person name="Conlan S."/>
            <person name="Deming C."/>
            <person name="Nisc Comparative Sequencing Program N."/>
            <person name="Segre J.A."/>
        </authorList>
    </citation>
    <scope>NUCLEOTIDE SEQUENCE [LARGE SCALE GENOMIC DNA]</scope>
    <source>
        <strain evidence="3 4">ACRQV</strain>
    </source>
</reference>
<dbReference type="InterPro" id="IPR058498">
    <property type="entry name" value="DUF8185"/>
</dbReference>
<evidence type="ECO:0000259" key="2">
    <source>
        <dbReference type="Pfam" id="PF26572"/>
    </source>
</evidence>
<accession>A0ABS9PSE6</accession>